<dbReference type="EMBL" id="CP045997">
    <property type="protein sequence ID" value="QHV96283.1"/>
    <property type="molecule type" value="Genomic_DNA"/>
</dbReference>
<dbReference type="Proteomes" id="UP000464577">
    <property type="component" value="Chromosome"/>
</dbReference>
<protein>
    <submittedName>
        <fullName evidence="1">Uncharacterized protein</fullName>
    </submittedName>
</protein>
<sequence length="62" mass="7577">MPLLPTLEQQFLTQFYEPAMKNRHLRSIPERFDWAKERYELVHSHQLPFSLATFKRILYKKG</sequence>
<organism evidence="1 2">
    <name type="scientific">Spirosoma endbachense</name>
    <dbReference type="NCBI Taxonomy" id="2666025"/>
    <lineage>
        <taxon>Bacteria</taxon>
        <taxon>Pseudomonadati</taxon>
        <taxon>Bacteroidota</taxon>
        <taxon>Cytophagia</taxon>
        <taxon>Cytophagales</taxon>
        <taxon>Cytophagaceae</taxon>
        <taxon>Spirosoma</taxon>
    </lineage>
</organism>
<dbReference type="RefSeq" id="WP_162386692.1">
    <property type="nucleotide sequence ID" value="NZ_CP045997.1"/>
</dbReference>
<dbReference type="AlphaFoldDB" id="A0A6P1VT65"/>
<gene>
    <name evidence="1" type="ORF">GJR95_15220</name>
</gene>
<dbReference type="KEGG" id="senf:GJR95_15220"/>
<keyword evidence="2" id="KW-1185">Reference proteome</keyword>
<evidence type="ECO:0000313" key="1">
    <source>
        <dbReference type="EMBL" id="QHV96283.1"/>
    </source>
</evidence>
<evidence type="ECO:0000313" key="2">
    <source>
        <dbReference type="Proteomes" id="UP000464577"/>
    </source>
</evidence>
<reference evidence="1 2" key="1">
    <citation type="submission" date="2019-11" db="EMBL/GenBank/DDBJ databases">
        <title>Spirosoma endbachense sp. nov., isolated from a natural salt meadow.</title>
        <authorList>
            <person name="Rojas J."/>
            <person name="Ambika Manirajan B."/>
            <person name="Ratering S."/>
            <person name="Suarez C."/>
            <person name="Geissler-Plaum R."/>
            <person name="Schnell S."/>
        </authorList>
    </citation>
    <scope>NUCLEOTIDE SEQUENCE [LARGE SCALE GENOMIC DNA]</scope>
    <source>
        <strain evidence="1 2">I-24</strain>
    </source>
</reference>
<name>A0A6P1VT65_9BACT</name>
<accession>A0A6P1VT65</accession>
<proteinExistence type="predicted"/>